<feature type="compositionally biased region" description="Basic and acidic residues" evidence="1">
    <location>
        <begin position="1020"/>
        <end position="1030"/>
    </location>
</feature>
<feature type="compositionally biased region" description="Basic and acidic residues" evidence="1">
    <location>
        <begin position="779"/>
        <end position="804"/>
    </location>
</feature>
<feature type="compositionally biased region" description="Low complexity" evidence="1">
    <location>
        <begin position="714"/>
        <end position="725"/>
    </location>
</feature>
<feature type="compositionally biased region" description="Polar residues" evidence="1">
    <location>
        <begin position="559"/>
        <end position="576"/>
    </location>
</feature>
<comment type="caution">
    <text evidence="2">The sequence shown here is derived from an EMBL/GenBank/DDBJ whole genome shotgun (WGS) entry which is preliminary data.</text>
</comment>
<dbReference type="EMBL" id="JAUTDP010000002">
    <property type="protein sequence ID" value="KAK3402238.1"/>
    <property type="molecule type" value="Genomic_DNA"/>
</dbReference>
<protein>
    <recommendedName>
        <fullName evidence="4">Altered inheritance of mitochondria protein 21</fullName>
    </recommendedName>
</protein>
<keyword evidence="3" id="KW-1185">Reference proteome</keyword>
<feature type="compositionally biased region" description="Basic and acidic residues" evidence="1">
    <location>
        <begin position="418"/>
        <end position="428"/>
    </location>
</feature>
<evidence type="ECO:0000256" key="1">
    <source>
        <dbReference type="SAM" id="MobiDB-lite"/>
    </source>
</evidence>
<organism evidence="2 3">
    <name type="scientific">Sordaria brevicollis</name>
    <dbReference type="NCBI Taxonomy" id="83679"/>
    <lineage>
        <taxon>Eukaryota</taxon>
        <taxon>Fungi</taxon>
        <taxon>Dikarya</taxon>
        <taxon>Ascomycota</taxon>
        <taxon>Pezizomycotina</taxon>
        <taxon>Sordariomycetes</taxon>
        <taxon>Sordariomycetidae</taxon>
        <taxon>Sordariales</taxon>
        <taxon>Sordariaceae</taxon>
        <taxon>Sordaria</taxon>
    </lineage>
</organism>
<feature type="compositionally biased region" description="Basic and acidic residues" evidence="1">
    <location>
        <begin position="346"/>
        <end position="372"/>
    </location>
</feature>
<evidence type="ECO:0000313" key="2">
    <source>
        <dbReference type="EMBL" id="KAK3402238.1"/>
    </source>
</evidence>
<sequence length="1108" mass="119977">MSTTASQPPIPPRPSRSTEKQAAPMVPPRPLKNRIERSMSPNPNRFAPSPLLDGPIQPKSHPLRNGHNGEDIKRSTSVDLPSLGQEGMEYANITENSTPSSDQITAPEQTRTIGHDLKLHAPKPSLPPNNAKQRIMAVTRTDSDRAAAFGIGRPSSNDESTHVLPSNRSLKKKASTTSQLSVDLDRDDEHIPEIGQQVPMLKYAGDVQAPSPAPGAGPDKVKHHSRRTSARGNLPPGSYGLHGHGVFAVDKLEKAYYEKHPEALKKEHTPYQYDRSNDFSMSSENLNKIVRETASRGSGLGVQNYPGTPSEQVGWQAIEETTSRVASPRPISAGRKSPVKPTFAVQDDKGESRALEEDDEPKNVIHVDEPNRRSSRGKSMDGSAPAAEEDEEYTAPILAEDEVAKNPSPYAHEPAVVPERRESAEAKSRPTSRPASIYKENSFEMRSTPLEDVEEYEPLFKDDEQPAKKPEIPLRPKTEHKRRFPSADVWEDAPSSTMYTAEVSTPEPTAEQQEEDGQEQVKPQVEPREGETFAQAFARQQEELAEKEARENGPDGFVKSSTPKPSAHQQRPSWVQGQPHLLQEVKKEAAKTGRPSMAQRFPSRDVWEDSPESLQLQTEVSTPQQDEEQPEEQPEVSSAITPEISPCTEEPEPTIDAKLAAKPEVKDETPEPKEPFPTPAVVTERKPSPPAIPSRPNLPSRPSIPDRPKPKPAAKPAIPARPVKASPTSGGLEPAEAAAPPRQKPAVPARPMGSKIAALQAGFMNDLNNRLRLGPQMPVKKEEPPAEEEKAEEKEKVPLTDARKGRARGPQRRAPAAAKAAATATAAPAQAETKKEEGPKLSFSVSVSYWSIDPESEESGVTVGTAKLKGLEEDKPKEEVKSETKTEAEAEKPKLEEVKDEAKAVAQELVPEPVQEAVKEEAPKEEEPKEEKVPTPEAITSEVPGAFPSTPAIEAEVKAEAQADAEEAEAESSVAPDTPTSTEAPVQEQEPVEAEAQAEAEAETKEPETKSEETAAASTETEKVEDKREATTATEKAQAAASTPVTNSSNTGTAAPAAAATEDAAPKEEVKSLVTNTAGETIVQEHVTKDDKGGVKSLEAEDKGGEEA</sequence>
<feature type="compositionally biased region" description="Low complexity" evidence="1">
    <location>
        <begin position="1053"/>
        <end position="1063"/>
    </location>
</feature>
<dbReference type="InterPro" id="IPR021582">
    <property type="entry name" value="Aim21"/>
</dbReference>
<feature type="compositionally biased region" description="Basic and acidic residues" evidence="1">
    <location>
        <begin position="1086"/>
        <end position="1108"/>
    </location>
</feature>
<proteinExistence type="predicted"/>
<dbReference type="Pfam" id="PF11489">
    <property type="entry name" value="Aim21"/>
    <property type="match status" value="1"/>
</dbReference>
<feature type="compositionally biased region" description="Polar residues" evidence="1">
    <location>
        <begin position="154"/>
        <end position="168"/>
    </location>
</feature>
<reference evidence="2" key="2">
    <citation type="submission" date="2023-07" db="EMBL/GenBank/DDBJ databases">
        <authorList>
            <consortium name="Lawrence Berkeley National Laboratory"/>
            <person name="Haridas S."/>
            <person name="Hensen N."/>
            <person name="Bonometti L."/>
            <person name="Westerberg I."/>
            <person name="Brannstrom I.O."/>
            <person name="Guillou S."/>
            <person name="Cros-Aarteil S."/>
            <person name="Calhoun S."/>
            <person name="Kuo A."/>
            <person name="Mondo S."/>
            <person name="Pangilinan J."/>
            <person name="Riley R."/>
            <person name="LaButti K."/>
            <person name="Andreopoulos B."/>
            <person name="Lipzen A."/>
            <person name="Chen C."/>
            <person name="Yanf M."/>
            <person name="Daum C."/>
            <person name="Ng V."/>
            <person name="Clum A."/>
            <person name="Steindorff A."/>
            <person name="Ohm R."/>
            <person name="Martin F."/>
            <person name="Silar P."/>
            <person name="Natvig D."/>
            <person name="Lalanne C."/>
            <person name="Gautier V."/>
            <person name="Ament-velasquez S.L."/>
            <person name="Kruys A."/>
            <person name="Hutchinson M.I."/>
            <person name="Powell A.J."/>
            <person name="Barry K."/>
            <person name="Miller A.N."/>
            <person name="Grigoriev I.V."/>
            <person name="Debuchy R."/>
            <person name="Gladieux P."/>
            <person name="Thoren M.H."/>
            <person name="Johannesson H."/>
        </authorList>
    </citation>
    <scope>NUCLEOTIDE SEQUENCE</scope>
    <source>
        <strain evidence="2">FGSC 1904</strain>
    </source>
</reference>
<feature type="region of interest" description="Disordered" evidence="1">
    <location>
        <begin position="148"/>
        <end position="189"/>
    </location>
</feature>
<feature type="compositionally biased region" description="Basic and acidic residues" evidence="1">
    <location>
        <begin position="659"/>
        <end position="674"/>
    </location>
</feature>
<dbReference type="AlphaFoldDB" id="A0AAE0PLI0"/>
<feature type="compositionally biased region" description="Basic and acidic residues" evidence="1">
    <location>
        <begin position="67"/>
        <end position="76"/>
    </location>
</feature>
<feature type="compositionally biased region" description="Acidic residues" evidence="1">
    <location>
        <begin position="990"/>
        <end position="1001"/>
    </location>
</feature>
<feature type="region of interest" description="Disordered" evidence="1">
    <location>
        <begin position="770"/>
        <end position="842"/>
    </location>
</feature>
<feature type="compositionally biased region" description="Low complexity" evidence="1">
    <location>
        <begin position="812"/>
        <end position="831"/>
    </location>
</feature>
<dbReference type="Proteomes" id="UP001281003">
    <property type="component" value="Unassembled WGS sequence"/>
</dbReference>
<feature type="compositionally biased region" description="Basic and acidic residues" evidence="1">
    <location>
        <begin position="540"/>
        <end position="553"/>
    </location>
</feature>
<feature type="region of interest" description="Disordered" evidence="1">
    <location>
        <begin position="855"/>
        <end position="1108"/>
    </location>
</feature>
<feature type="region of interest" description="Disordered" evidence="1">
    <location>
        <begin position="206"/>
        <end position="242"/>
    </location>
</feature>
<name>A0AAE0PLI0_SORBR</name>
<feature type="compositionally biased region" description="Basic and acidic residues" evidence="1">
    <location>
        <begin position="1002"/>
        <end position="1013"/>
    </location>
</feature>
<feature type="region of interest" description="Disordered" evidence="1">
    <location>
        <begin position="321"/>
        <end position="753"/>
    </location>
</feature>
<gene>
    <name evidence="2" type="ORF">B0T20DRAFT_135083</name>
</gene>
<reference evidence="2" key="1">
    <citation type="journal article" date="2023" name="Mol. Phylogenet. Evol.">
        <title>Genome-scale phylogeny and comparative genomics of the fungal order Sordariales.</title>
        <authorList>
            <person name="Hensen N."/>
            <person name="Bonometti L."/>
            <person name="Westerberg I."/>
            <person name="Brannstrom I.O."/>
            <person name="Guillou S."/>
            <person name="Cros-Aarteil S."/>
            <person name="Calhoun S."/>
            <person name="Haridas S."/>
            <person name="Kuo A."/>
            <person name="Mondo S."/>
            <person name="Pangilinan J."/>
            <person name="Riley R."/>
            <person name="LaButti K."/>
            <person name="Andreopoulos B."/>
            <person name="Lipzen A."/>
            <person name="Chen C."/>
            <person name="Yan M."/>
            <person name="Daum C."/>
            <person name="Ng V."/>
            <person name="Clum A."/>
            <person name="Steindorff A."/>
            <person name="Ohm R.A."/>
            <person name="Martin F."/>
            <person name="Silar P."/>
            <person name="Natvig D.O."/>
            <person name="Lalanne C."/>
            <person name="Gautier V."/>
            <person name="Ament-Velasquez S.L."/>
            <person name="Kruys A."/>
            <person name="Hutchinson M.I."/>
            <person name="Powell A.J."/>
            <person name="Barry K."/>
            <person name="Miller A.N."/>
            <person name="Grigoriev I.V."/>
            <person name="Debuchy R."/>
            <person name="Gladieux P."/>
            <person name="Hiltunen Thoren M."/>
            <person name="Johannesson H."/>
        </authorList>
    </citation>
    <scope>NUCLEOTIDE SEQUENCE</scope>
    <source>
        <strain evidence="2">FGSC 1904</strain>
    </source>
</reference>
<feature type="compositionally biased region" description="Polar residues" evidence="1">
    <location>
        <begin position="494"/>
        <end position="511"/>
    </location>
</feature>
<evidence type="ECO:0000313" key="3">
    <source>
        <dbReference type="Proteomes" id="UP001281003"/>
    </source>
</evidence>
<accession>A0AAE0PLI0</accession>
<evidence type="ECO:0008006" key="4">
    <source>
        <dbReference type="Google" id="ProtNLM"/>
    </source>
</evidence>
<feature type="compositionally biased region" description="Basic and acidic residues" evidence="1">
    <location>
        <begin position="869"/>
        <end position="903"/>
    </location>
</feature>
<feature type="compositionally biased region" description="Basic and acidic residues" evidence="1">
    <location>
        <begin position="458"/>
        <end position="477"/>
    </location>
</feature>
<feature type="compositionally biased region" description="Low complexity" evidence="1">
    <location>
        <begin position="1031"/>
        <end position="1043"/>
    </location>
</feature>
<feature type="compositionally biased region" description="Acidic residues" evidence="1">
    <location>
        <begin position="625"/>
        <end position="634"/>
    </location>
</feature>
<feature type="region of interest" description="Disordered" evidence="1">
    <location>
        <begin position="1"/>
        <end position="80"/>
    </location>
</feature>
<feature type="compositionally biased region" description="Basic and acidic residues" evidence="1">
    <location>
        <begin position="917"/>
        <end position="934"/>
    </location>
</feature>
<feature type="compositionally biased region" description="Polar residues" evidence="1">
    <location>
        <begin position="612"/>
        <end position="622"/>
    </location>
</feature>